<dbReference type="AlphaFoldDB" id="A0A7S2DKV1"/>
<dbReference type="SUPFAM" id="SSF53448">
    <property type="entry name" value="Nucleotide-diphospho-sugar transferases"/>
    <property type="match status" value="1"/>
</dbReference>
<name>A0A7S2DKV1_9STRA</name>
<sequence>MMFNVTRMEAMGWETHWRSELREFVREQPREWVPKLNDQDIFNAVLSRNPSWATHIPCEWNLQYHAFMNSHRLCSEQLNCDASLEKGIFVCPRKPSLVHFMGQSYKATDRSYYTTFWESMASFPLSLLRESLLSLERRQGGSSRAGVEV</sequence>
<proteinExistence type="predicted"/>
<gene>
    <name evidence="1" type="ORF">DSPE1174_LOCUS23355</name>
</gene>
<organism evidence="1">
    <name type="scientific">Octactis speculum</name>
    <dbReference type="NCBI Taxonomy" id="3111310"/>
    <lineage>
        <taxon>Eukaryota</taxon>
        <taxon>Sar</taxon>
        <taxon>Stramenopiles</taxon>
        <taxon>Ochrophyta</taxon>
        <taxon>Dictyochophyceae</taxon>
        <taxon>Dictyochales</taxon>
        <taxon>Dictyochaceae</taxon>
        <taxon>Octactis</taxon>
    </lineage>
</organism>
<dbReference type="Gene3D" id="3.90.550.10">
    <property type="entry name" value="Spore Coat Polysaccharide Biosynthesis Protein SpsA, Chain A"/>
    <property type="match status" value="1"/>
</dbReference>
<reference evidence="1" key="1">
    <citation type="submission" date="2021-01" db="EMBL/GenBank/DDBJ databases">
        <authorList>
            <person name="Corre E."/>
            <person name="Pelletier E."/>
            <person name="Niang G."/>
            <person name="Scheremetjew M."/>
            <person name="Finn R."/>
            <person name="Kale V."/>
            <person name="Holt S."/>
            <person name="Cochrane G."/>
            <person name="Meng A."/>
            <person name="Brown T."/>
            <person name="Cohen L."/>
        </authorList>
    </citation>
    <scope>NUCLEOTIDE SEQUENCE</scope>
    <source>
        <strain evidence="1">CCMP1381</strain>
    </source>
</reference>
<accession>A0A7S2DKV1</accession>
<dbReference type="EMBL" id="HBGS01045217">
    <property type="protein sequence ID" value="CAD9457520.1"/>
    <property type="molecule type" value="Transcribed_RNA"/>
</dbReference>
<dbReference type="InterPro" id="IPR029044">
    <property type="entry name" value="Nucleotide-diphossugar_trans"/>
</dbReference>
<evidence type="ECO:0000313" key="1">
    <source>
        <dbReference type="EMBL" id="CAD9457520.1"/>
    </source>
</evidence>
<protein>
    <submittedName>
        <fullName evidence="1">Uncharacterized protein</fullName>
    </submittedName>
</protein>